<keyword evidence="5" id="KW-0067">ATP-binding</keyword>
<dbReference type="EMBL" id="AP025017">
    <property type="protein sequence ID" value="BDA63594.1"/>
    <property type="molecule type" value="Genomic_DNA"/>
</dbReference>
<evidence type="ECO:0000313" key="10">
    <source>
        <dbReference type="Proteomes" id="UP000824496"/>
    </source>
</evidence>
<evidence type="ECO:0000256" key="1">
    <source>
        <dbReference type="ARBA" id="ARBA00010688"/>
    </source>
</evidence>
<keyword evidence="2 6" id="KW-0808">Transferase</keyword>
<dbReference type="GO" id="GO:0016301">
    <property type="term" value="F:kinase activity"/>
    <property type="evidence" value="ECO:0007669"/>
    <property type="project" value="UniProtKB-KW"/>
</dbReference>
<dbReference type="NCBIfam" id="TIGR03168">
    <property type="entry name" value="1-PFK"/>
    <property type="match status" value="1"/>
</dbReference>
<dbReference type="Proteomes" id="UP000824496">
    <property type="component" value="Chromosome"/>
</dbReference>
<evidence type="ECO:0000259" key="8">
    <source>
        <dbReference type="Pfam" id="PF00294"/>
    </source>
</evidence>
<dbReference type="PROSITE" id="PS00583">
    <property type="entry name" value="PFKB_KINASES_1"/>
    <property type="match status" value="1"/>
</dbReference>
<dbReference type="InterPro" id="IPR002173">
    <property type="entry name" value="Carboh/pur_kinase_PfkB_CS"/>
</dbReference>
<dbReference type="PRINTS" id="PR00990">
    <property type="entry name" value="RIBOKINASE"/>
</dbReference>
<evidence type="ECO:0000256" key="7">
    <source>
        <dbReference type="RuleBase" id="RU003704"/>
    </source>
</evidence>
<sequence>MTRRPRITILTPNPAIDVTYEVPEPALGCTNRVTAVSRRAGGKGLNVAAVLSRLGLACRVTGPLGGPAGQELRELLRHWDHQDGAAIVPAWVDLPRLTTRTTVTVIAQDGTATGLYEPGPALDRDDWQALTRAALKDLGPGDVLAVCGSCPPGTSAEQLTDLLAGARQRGARTIVDTSGPLLAAAAAVCDVVTPNREELLQATGAQSLHEGAQALLDSGTGAVVASDGPRGMILFTSGGQDPHPWYAPAPRVEVVNPTGAGDSAVAALAAELLNHPPAPGSPVLQPRALAAAVALSASAVTTPVAGAVDLSLSNQLLSQIKVVPAHGTD</sequence>
<dbReference type="InterPro" id="IPR011611">
    <property type="entry name" value="PfkB_dom"/>
</dbReference>
<dbReference type="InterPro" id="IPR017583">
    <property type="entry name" value="Tagatose/fructose_Pkinase"/>
</dbReference>
<proteinExistence type="inferred from homology"/>
<dbReference type="InterPro" id="IPR002139">
    <property type="entry name" value="Ribo/fructo_kinase"/>
</dbReference>
<evidence type="ECO:0000256" key="5">
    <source>
        <dbReference type="ARBA" id="ARBA00022840"/>
    </source>
</evidence>
<evidence type="ECO:0000313" key="9">
    <source>
        <dbReference type="EMBL" id="BDA63594.1"/>
    </source>
</evidence>
<organism evidence="9 10">
    <name type="scientific">Actinomyces capricornis</name>
    <dbReference type="NCBI Taxonomy" id="2755559"/>
    <lineage>
        <taxon>Bacteria</taxon>
        <taxon>Bacillati</taxon>
        <taxon>Actinomycetota</taxon>
        <taxon>Actinomycetes</taxon>
        <taxon>Actinomycetales</taxon>
        <taxon>Actinomycetaceae</taxon>
        <taxon>Actinomyces</taxon>
    </lineage>
</organism>
<feature type="domain" description="Carbohydrate kinase PfkB" evidence="8">
    <location>
        <begin position="16"/>
        <end position="302"/>
    </location>
</feature>
<dbReference type="PANTHER" id="PTHR46566:SF5">
    <property type="entry name" value="1-PHOSPHOFRUCTOKINASE"/>
    <property type="match status" value="1"/>
</dbReference>
<comment type="similarity">
    <text evidence="1 7">Belongs to the carbohydrate kinase PfkB family.</text>
</comment>
<protein>
    <submittedName>
        <fullName evidence="9">Sugar kinase</fullName>
    </submittedName>
</protein>
<dbReference type="PANTHER" id="PTHR46566">
    <property type="entry name" value="1-PHOSPHOFRUCTOKINASE-RELATED"/>
    <property type="match status" value="1"/>
</dbReference>
<keyword evidence="3" id="KW-0547">Nucleotide-binding</keyword>
<evidence type="ECO:0000256" key="3">
    <source>
        <dbReference type="ARBA" id="ARBA00022741"/>
    </source>
</evidence>
<keyword evidence="4 7" id="KW-0418">Kinase</keyword>
<keyword evidence="10" id="KW-1185">Reference proteome</keyword>
<dbReference type="InterPro" id="IPR029056">
    <property type="entry name" value="Ribokinase-like"/>
</dbReference>
<reference evidence="9 10" key="1">
    <citation type="submission" date="2021-08" db="EMBL/GenBank/DDBJ databases">
        <title>Whole genome sequence of novel Actinomyces species strain MAS-1.</title>
        <authorList>
            <person name="Saito M."/>
            <person name="Kuwahara N."/>
            <person name="Takizawa T."/>
            <person name="Gotouda H."/>
            <person name="Ochiai T."/>
        </authorList>
    </citation>
    <scope>NUCLEOTIDE SEQUENCE [LARGE SCALE GENOMIC DNA]</scope>
    <source>
        <strain evidence="9 10">MAS-1</strain>
    </source>
</reference>
<gene>
    <name evidence="9" type="ORF">MANAM107_04280</name>
</gene>
<accession>A0ABN6K690</accession>
<dbReference type="RefSeq" id="WP_223910514.1">
    <property type="nucleotide sequence ID" value="NZ_AP025017.1"/>
</dbReference>
<dbReference type="PIRSF" id="PIRSF000535">
    <property type="entry name" value="1PFK/6PFK/LacC"/>
    <property type="match status" value="1"/>
</dbReference>
<dbReference type="Pfam" id="PF00294">
    <property type="entry name" value="PfkB"/>
    <property type="match status" value="1"/>
</dbReference>
<dbReference type="PROSITE" id="PS00584">
    <property type="entry name" value="PFKB_KINASES_2"/>
    <property type="match status" value="1"/>
</dbReference>
<name>A0ABN6K690_9ACTO</name>
<evidence type="ECO:0000256" key="4">
    <source>
        <dbReference type="ARBA" id="ARBA00022777"/>
    </source>
</evidence>
<evidence type="ECO:0000256" key="2">
    <source>
        <dbReference type="ARBA" id="ARBA00022679"/>
    </source>
</evidence>
<evidence type="ECO:0000256" key="6">
    <source>
        <dbReference type="PIRNR" id="PIRNR000535"/>
    </source>
</evidence>
<dbReference type="Gene3D" id="3.40.1190.20">
    <property type="match status" value="1"/>
</dbReference>
<dbReference type="SUPFAM" id="SSF53613">
    <property type="entry name" value="Ribokinase-like"/>
    <property type="match status" value="1"/>
</dbReference>